<evidence type="ECO:0000256" key="11">
    <source>
        <dbReference type="ARBA" id="ARBA00023242"/>
    </source>
</evidence>
<evidence type="ECO:0000256" key="3">
    <source>
        <dbReference type="ARBA" id="ARBA00022553"/>
    </source>
</evidence>
<dbReference type="InterPro" id="IPR014001">
    <property type="entry name" value="Helicase_ATP-bd"/>
</dbReference>
<dbReference type="SMART" id="SM00487">
    <property type="entry name" value="DEXDc"/>
    <property type="match status" value="1"/>
</dbReference>
<dbReference type="PROSITE" id="PS51192">
    <property type="entry name" value="HELICASE_ATP_BIND_1"/>
    <property type="match status" value="1"/>
</dbReference>
<evidence type="ECO:0000256" key="5">
    <source>
        <dbReference type="ARBA" id="ARBA00022763"/>
    </source>
</evidence>
<dbReference type="InterPro" id="IPR038718">
    <property type="entry name" value="SNF2-like_sf"/>
</dbReference>
<keyword evidence="4" id="KW-0547">Nucleotide-binding</keyword>
<evidence type="ECO:0000256" key="6">
    <source>
        <dbReference type="ARBA" id="ARBA00022801"/>
    </source>
</evidence>
<comment type="similarity">
    <text evidence="2">Belongs to the SNF2/RAD54 helicase family.</text>
</comment>
<comment type="caution">
    <text evidence="15">The sequence shown here is derived from an EMBL/GenBank/DDBJ whole genome shotgun (WGS) entry which is preliminary data.</text>
</comment>
<sequence length="843" mass="94793">MIVEIPVTADGSPTLVKNKKVMPESTPQSVDKLKQPFRISLSDDKENATVSTPKSSQRLYGGTPQSQSVNRLIRPFKCPGSATITRTSEKPTRKRRKVDYGGADGEKDDEDKAWTNEDRLALANRDANKFPVFQVKDKETMFRKRFAVPLINKDVGGYNPNRPPPTLGLRTGAIFVAKALHDPSGEFAIVLYDPTVDEKPKTIEEAKKSAEGATKVDAPIITKSLADILGIKKVVEGEHPKVPVVIDPRLAKVLRPHQVEGVKFMYKCVTGMIEEKANGCIMADEMGLGKTLQCITLMWTLLKQSPDAGKPTIQKAIIVCPSTLVKNWANELVKWLGADAIVPFAIDGKATKEELTSQLRQWAIASGRAVTRPVIIVSYETLRLNVEELKGTKIGLMLCDEGHRLKNGDSQTFTALNSLNVAKRVILSGTPIQNDLMEYFSLISFANPDLLGTRAEFRKKYELPILRGRDAAGSDEIRKKGDERLKELLGLVNKFIIRRTNDILSKYLPVKYEHVVFCNLAPFQLDLYNYFITSPEIKALLRGKGSQPLKAIGMLKKLCNHPDLLNLSDDLPGCEKYWPEDYVAKESRGRDRDIRPWYSGKMRVLDRMLARIRQDSNDKIVLISNYTQTLDMFDKLCRHRGYGSLRLDGTMNVTKRQKLVDKFNDPNGEEFIFLLSSKAGGCGINLIGANRLILFDPDWNPAADQQALARVWRDGQKKDCFVYRFIATGTIEEKIFQRQSHKQSLSSCVVDSAEDVERHFTLDSLRELFQFQGKTTSDTHDTFKCKRCKPDGKQYIKAPATLYGDTSTWNHFVNDGLKNIQDLLLRQECGEDVVSAVFQFVSH</sequence>
<dbReference type="InterPro" id="IPR013967">
    <property type="entry name" value="Rad54_N"/>
</dbReference>
<dbReference type="Pfam" id="PF08658">
    <property type="entry name" value="Rad54_N"/>
    <property type="match status" value="1"/>
</dbReference>
<dbReference type="EMBL" id="JBFCZG010000002">
    <property type="protein sequence ID" value="KAL3426302.1"/>
    <property type="molecule type" value="Genomic_DNA"/>
</dbReference>
<dbReference type="SUPFAM" id="SSF52540">
    <property type="entry name" value="P-loop containing nucleoside triphosphate hydrolases"/>
    <property type="match status" value="2"/>
</dbReference>
<evidence type="ECO:0000256" key="10">
    <source>
        <dbReference type="ARBA" id="ARBA00023204"/>
    </source>
</evidence>
<evidence type="ECO:0000256" key="9">
    <source>
        <dbReference type="ARBA" id="ARBA00023125"/>
    </source>
</evidence>
<keyword evidence="3" id="KW-0597">Phosphoprotein</keyword>
<proteinExistence type="inferred from homology"/>
<evidence type="ECO:0000313" key="16">
    <source>
        <dbReference type="Proteomes" id="UP001629113"/>
    </source>
</evidence>
<keyword evidence="10" id="KW-0234">DNA repair</keyword>
<keyword evidence="5" id="KW-0227">DNA damage</keyword>
<comment type="subcellular location">
    <subcellularLocation>
        <location evidence="1">Nucleus</location>
    </subcellularLocation>
</comment>
<dbReference type="CDD" id="cd18793">
    <property type="entry name" value="SF2_C_SNF"/>
    <property type="match status" value="1"/>
</dbReference>
<keyword evidence="11" id="KW-0539">Nucleus</keyword>
<dbReference type="Proteomes" id="UP001629113">
    <property type="component" value="Unassembled WGS sequence"/>
</dbReference>
<dbReference type="Pfam" id="PF00176">
    <property type="entry name" value="SNF2-rel_dom"/>
    <property type="match status" value="1"/>
</dbReference>
<dbReference type="Gene3D" id="1.20.120.850">
    <property type="entry name" value="SWI2/SNF2 ATPases, N-terminal domain"/>
    <property type="match status" value="1"/>
</dbReference>
<evidence type="ECO:0000256" key="4">
    <source>
        <dbReference type="ARBA" id="ARBA00022741"/>
    </source>
</evidence>
<evidence type="ECO:0000256" key="12">
    <source>
        <dbReference type="SAM" id="MobiDB-lite"/>
    </source>
</evidence>
<protein>
    <submittedName>
        <fullName evidence="15">DNA repair protein rhp54</fullName>
    </submittedName>
</protein>
<gene>
    <name evidence="15" type="ORF">PVAG01_03093</name>
</gene>
<accession>A0ABR4PSK1</accession>
<dbReference type="SMART" id="SM00490">
    <property type="entry name" value="HELICc"/>
    <property type="match status" value="1"/>
</dbReference>
<reference evidence="15 16" key="1">
    <citation type="submission" date="2024-06" db="EMBL/GenBank/DDBJ databases">
        <title>Complete genome of Phlyctema vagabunda strain 19-DSS-EL-015.</title>
        <authorList>
            <person name="Fiorenzani C."/>
        </authorList>
    </citation>
    <scope>NUCLEOTIDE SEQUENCE [LARGE SCALE GENOMIC DNA]</scope>
    <source>
        <strain evidence="15 16">19-DSS-EL-015</strain>
    </source>
</reference>
<dbReference type="PROSITE" id="PS51194">
    <property type="entry name" value="HELICASE_CTER"/>
    <property type="match status" value="1"/>
</dbReference>
<keyword evidence="16" id="KW-1185">Reference proteome</keyword>
<feature type="domain" description="Helicase ATP-binding" evidence="13">
    <location>
        <begin position="271"/>
        <end position="449"/>
    </location>
</feature>
<evidence type="ECO:0000259" key="14">
    <source>
        <dbReference type="PROSITE" id="PS51194"/>
    </source>
</evidence>
<keyword evidence="8" id="KW-0067">ATP-binding</keyword>
<evidence type="ECO:0000259" key="13">
    <source>
        <dbReference type="PROSITE" id="PS51192"/>
    </source>
</evidence>
<evidence type="ECO:0000256" key="8">
    <source>
        <dbReference type="ARBA" id="ARBA00022840"/>
    </source>
</evidence>
<keyword evidence="9" id="KW-0238">DNA-binding</keyword>
<dbReference type="InterPro" id="IPR050496">
    <property type="entry name" value="SNF2_RAD54_helicase_repair"/>
</dbReference>
<dbReference type="PANTHER" id="PTHR45629:SF7">
    <property type="entry name" value="DNA EXCISION REPAIR PROTEIN ERCC-6-RELATED"/>
    <property type="match status" value="1"/>
</dbReference>
<dbReference type="InterPro" id="IPR001650">
    <property type="entry name" value="Helicase_C-like"/>
</dbReference>
<evidence type="ECO:0000256" key="2">
    <source>
        <dbReference type="ARBA" id="ARBA00007025"/>
    </source>
</evidence>
<evidence type="ECO:0000256" key="7">
    <source>
        <dbReference type="ARBA" id="ARBA00022806"/>
    </source>
</evidence>
<dbReference type="Pfam" id="PF00271">
    <property type="entry name" value="Helicase_C"/>
    <property type="match status" value="1"/>
</dbReference>
<evidence type="ECO:0000313" key="15">
    <source>
        <dbReference type="EMBL" id="KAL3426302.1"/>
    </source>
</evidence>
<dbReference type="InterPro" id="IPR000330">
    <property type="entry name" value="SNF2_N"/>
</dbReference>
<keyword evidence="7" id="KW-0347">Helicase</keyword>
<dbReference type="InterPro" id="IPR049730">
    <property type="entry name" value="SNF2/RAD54-like_C"/>
</dbReference>
<dbReference type="Gene3D" id="3.40.50.10810">
    <property type="entry name" value="Tandem AAA-ATPase domain"/>
    <property type="match status" value="1"/>
</dbReference>
<feature type="domain" description="Helicase C-terminal" evidence="14">
    <location>
        <begin position="604"/>
        <end position="757"/>
    </location>
</feature>
<feature type="region of interest" description="Disordered" evidence="12">
    <location>
        <begin position="1"/>
        <end position="110"/>
    </location>
</feature>
<feature type="compositionally biased region" description="Polar residues" evidence="12">
    <location>
        <begin position="48"/>
        <end position="70"/>
    </location>
</feature>
<dbReference type="InterPro" id="IPR027417">
    <property type="entry name" value="P-loop_NTPase"/>
</dbReference>
<name>A0ABR4PSK1_9HELO</name>
<dbReference type="Gene3D" id="3.40.50.300">
    <property type="entry name" value="P-loop containing nucleotide triphosphate hydrolases"/>
    <property type="match status" value="1"/>
</dbReference>
<keyword evidence="6" id="KW-0378">Hydrolase</keyword>
<dbReference type="PANTHER" id="PTHR45629">
    <property type="entry name" value="SNF2/RAD54 FAMILY MEMBER"/>
    <property type="match status" value="1"/>
</dbReference>
<evidence type="ECO:0000256" key="1">
    <source>
        <dbReference type="ARBA" id="ARBA00004123"/>
    </source>
</evidence>
<organism evidence="15 16">
    <name type="scientific">Phlyctema vagabunda</name>
    <dbReference type="NCBI Taxonomy" id="108571"/>
    <lineage>
        <taxon>Eukaryota</taxon>
        <taxon>Fungi</taxon>
        <taxon>Dikarya</taxon>
        <taxon>Ascomycota</taxon>
        <taxon>Pezizomycotina</taxon>
        <taxon>Leotiomycetes</taxon>
        <taxon>Helotiales</taxon>
        <taxon>Dermateaceae</taxon>
        <taxon>Phlyctema</taxon>
    </lineage>
</organism>